<dbReference type="Proteomes" id="UP000190831">
    <property type="component" value="Chromosome C"/>
</dbReference>
<name>A0A1G4MAP0_LACFM</name>
<feature type="region of interest" description="Disordered" evidence="1">
    <location>
        <begin position="157"/>
        <end position="186"/>
    </location>
</feature>
<dbReference type="Pfam" id="PF15251">
    <property type="entry name" value="TAPR1-like"/>
    <property type="match status" value="1"/>
</dbReference>
<dbReference type="EMBL" id="LT598485">
    <property type="protein sequence ID" value="SCW00768.1"/>
    <property type="molecule type" value="Genomic_DNA"/>
</dbReference>
<dbReference type="OMA" id="NENSEMH"/>
<protein>
    <submittedName>
        <fullName evidence="2">LAFE_0C11562g1_1</fullName>
    </submittedName>
</protein>
<dbReference type="PANTHER" id="PTHR38645:SF1">
    <property type="entry name" value="YALI0F12243P"/>
    <property type="match status" value="1"/>
</dbReference>
<gene>
    <name evidence="2" type="ORF">LAFE_0C11562G</name>
</gene>
<organism evidence="2 3">
    <name type="scientific">Lachancea fermentati</name>
    <name type="common">Zygosaccharomyces fermentati</name>
    <dbReference type="NCBI Taxonomy" id="4955"/>
    <lineage>
        <taxon>Eukaryota</taxon>
        <taxon>Fungi</taxon>
        <taxon>Dikarya</taxon>
        <taxon>Ascomycota</taxon>
        <taxon>Saccharomycotina</taxon>
        <taxon>Saccharomycetes</taxon>
        <taxon>Saccharomycetales</taxon>
        <taxon>Saccharomycetaceae</taxon>
        <taxon>Lachancea</taxon>
    </lineage>
</organism>
<accession>A0A1G4MAP0</accession>
<sequence>MDKLKALESSLPPEQAPTPHTIDKLNQQVTQEFKIAANAVTSLYRLSSEKSSLNRHFGYTECVQDVLQLVEEGYTADQVRQWCIAKQRELLGATTPVADAVGGYTSGRDATTSQHVANTKKTGLALTAVPEAPTFHLSRPALSVEHSAQLGERRMLKPQATERYLQQRSKNAAGTGKRKTKKLKTR</sequence>
<dbReference type="OrthoDB" id="21418at2759"/>
<dbReference type="InterPro" id="IPR029196">
    <property type="entry name" value="HAPSTR1-like"/>
</dbReference>
<evidence type="ECO:0000256" key="1">
    <source>
        <dbReference type="SAM" id="MobiDB-lite"/>
    </source>
</evidence>
<dbReference type="PANTHER" id="PTHR38645">
    <property type="entry name" value="CHROMOSOME 9, WHOLE GENOME SHOTGUN SEQUENCE"/>
    <property type="match status" value="1"/>
</dbReference>
<feature type="compositionally biased region" description="Basic residues" evidence="1">
    <location>
        <begin position="176"/>
        <end position="186"/>
    </location>
</feature>
<reference evidence="2 3" key="1">
    <citation type="submission" date="2016-03" db="EMBL/GenBank/DDBJ databases">
        <authorList>
            <person name="Devillers H."/>
        </authorList>
    </citation>
    <scope>NUCLEOTIDE SEQUENCE [LARGE SCALE GENOMIC DNA]</scope>
    <source>
        <strain evidence="2">CBS 6772</strain>
    </source>
</reference>
<evidence type="ECO:0000313" key="2">
    <source>
        <dbReference type="EMBL" id="SCW00768.1"/>
    </source>
</evidence>
<keyword evidence="3" id="KW-1185">Reference proteome</keyword>
<evidence type="ECO:0000313" key="3">
    <source>
        <dbReference type="Proteomes" id="UP000190831"/>
    </source>
</evidence>
<feature type="region of interest" description="Disordered" evidence="1">
    <location>
        <begin position="1"/>
        <end position="20"/>
    </location>
</feature>
<dbReference type="AlphaFoldDB" id="A0A1G4MAP0"/>
<proteinExistence type="predicted"/>